<protein>
    <recommendedName>
        <fullName evidence="2">Myb-like domain-containing protein</fullName>
    </recommendedName>
</protein>
<feature type="domain" description="Myb-like" evidence="2">
    <location>
        <begin position="615"/>
        <end position="670"/>
    </location>
</feature>
<evidence type="ECO:0000256" key="1">
    <source>
        <dbReference type="SAM" id="MobiDB-lite"/>
    </source>
</evidence>
<name>A0A024RUU7_HYPJR</name>
<evidence type="ECO:0000313" key="3">
    <source>
        <dbReference type="EMBL" id="ETR96914.1"/>
    </source>
</evidence>
<gene>
    <name evidence="3" type="ORF">M419DRAFT_139505</name>
</gene>
<dbReference type="KEGG" id="trr:M419DRAFT_139505"/>
<sequence>MQTRRASKATAPAPSSPQLPSSPPALPGVRRNPPRAKRPQAVQDVDEASSSGLSSGLSSPSARLLKGALRPSHLSDVRPSSPSPGGPSASALTPNASSAMPSVELPKGLTSVPRKGSIVFDPPPRRGAPRRNSGSSLRISPDRDSEDEPTTPPKSAAELEREELILNEIEDAEHQLKVEASDSLARDAINVIKQLQDKSRPAYHKVLSMKMQAFEASRRVFLAPGQAFPFLQYGWLDKTRLDISDSARANVRLAVKLANIATALSHIERIESDARGSKAFLDALDANFPHHFAAEEGKQYLSLSLEIRTQRAIERIGISHLMAKMKQDEVAKEEERLLEQLRKEEAEARRALEEERRAHQEERRAKEQELRAREEALAQAKQRHQDQEQREAEAREAKAREDTRAREELRRQQRHREQERVRNADVPRQEEHVAQPGGYPSPNADRGTWAGESSPESIRSSEGTPRRIVHDGPRQSLFRTRDMVDMLNASSLEEEQSPSESSRKRSNPSASYEPEDDDGSESEQRTRKKGKTVASSITVRGRRRSAAGGPSRDDTDSSYEDDNEEPTTSAPTRRSRASQRPENPPAPPPSSAPDYAALRHAKEANRRAARLSKPRPQQIRHPWSEEDSNTLIELVKTRGARWADMDKHESARFQHPRNAQAYRDKARNLKVDFLISDALLPEGFDQVALSHKEVEKVRNAGKNPGRLERDVDENGRPTHTAYVP</sequence>
<dbReference type="HOGENOM" id="CLU_323909_0_0_1"/>
<reference evidence="4" key="1">
    <citation type="journal article" date="2013" name="Ind. Biotechnol.">
        <title>Comparative genomics analysis of Trichoderma reesei strains.</title>
        <authorList>
            <person name="Koike H."/>
            <person name="Aerts A."/>
            <person name="LaButti K."/>
            <person name="Grigoriev I.V."/>
            <person name="Baker S.E."/>
        </authorList>
    </citation>
    <scope>NUCLEOTIDE SEQUENCE [LARGE SCALE GENOMIC DNA]</scope>
    <source>
        <strain evidence="4">ATCC 56765 / BCRC 32924 / NRRL 11460 / Rut C-30</strain>
    </source>
</reference>
<evidence type="ECO:0000313" key="4">
    <source>
        <dbReference type="Proteomes" id="UP000024376"/>
    </source>
</evidence>
<feature type="compositionally biased region" description="Pro residues" evidence="1">
    <location>
        <begin position="14"/>
        <end position="26"/>
    </location>
</feature>
<accession>A0A024RUU7</accession>
<dbReference type="Gene3D" id="1.10.10.60">
    <property type="entry name" value="Homeodomain-like"/>
    <property type="match status" value="1"/>
</dbReference>
<feature type="compositionally biased region" description="Basic and acidic residues" evidence="1">
    <location>
        <begin position="383"/>
        <end position="433"/>
    </location>
</feature>
<proteinExistence type="predicted"/>
<dbReference type="PROSITE" id="PS50090">
    <property type="entry name" value="MYB_LIKE"/>
    <property type="match status" value="1"/>
</dbReference>
<dbReference type="AlphaFoldDB" id="A0A024RUU7"/>
<feature type="compositionally biased region" description="Acidic residues" evidence="1">
    <location>
        <begin position="556"/>
        <end position="565"/>
    </location>
</feature>
<feature type="compositionally biased region" description="Polar residues" evidence="1">
    <location>
        <begin position="454"/>
        <end position="463"/>
    </location>
</feature>
<feature type="compositionally biased region" description="Basic and acidic residues" evidence="1">
    <location>
        <begin position="464"/>
        <end position="484"/>
    </location>
</feature>
<dbReference type="Proteomes" id="UP000024376">
    <property type="component" value="Unassembled WGS sequence"/>
</dbReference>
<feature type="region of interest" description="Disordered" evidence="1">
    <location>
        <begin position="695"/>
        <end position="724"/>
    </location>
</feature>
<dbReference type="InterPro" id="IPR001005">
    <property type="entry name" value="SANT/Myb"/>
</dbReference>
<feature type="region of interest" description="Disordered" evidence="1">
    <location>
        <begin position="352"/>
        <end position="625"/>
    </location>
</feature>
<feature type="compositionally biased region" description="Pro residues" evidence="1">
    <location>
        <begin position="582"/>
        <end position="591"/>
    </location>
</feature>
<dbReference type="OrthoDB" id="5398572at2759"/>
<feature type="compositionally biased region" description="Basic and acidic residues" evidence="1">
    <location>
        <begin position="705"/>
        <end position="716"/>
    </location>
</feature>
<organism evidence="3 4">
    <name type="scientific">Hypocrea jecorina (strain ATCC 56765 / BCRC 32924 / NRRL 11460 / Rut C-30)</name>
    <name type="common">Trichoderma reesei</name>
    <dbReference type="NCBI Taxonomy" id="1344414"/>
    <lineage>
        <taxon>Eukaryota</taxon>
        <taxon>Fungi</taxon>
        <taxon>Dikarya</taxon>
        <taxon>Ascomycota</taxon>
        <taxon>Pezizomycotina</taxon>
        <taxon>Sordariomycetes</taxon>
        <taxon>Hypocreomycetidae</taxon>
        <taxon>Hypocreales</taxon>
        <taxon>Hypocreaceae</taxon>
        <taxon>Trichoderma</taxon>
    </lineage>
</organism>
<dbReference type="EMBL" id="KI911182">
    <property type="protein sequence ID" value="ETR96914.1"/>
    <property type="molecule type" value="Genomic_DNA"/>
</dbReference>
<feature type="compositionally biased region" description="Low complexity" evidence="1">
    <location>
        <begin position="49"/>
        <end position="61"/>
    </location>
</feature>
<feature type="region of interest" description="Disordered" evidence="1">
    <location>
        <begin position="1"/>
        <end position="159"/>
    </location>
</feature>
<evidence type="ECO:0000259" key="2">
    <source>
        <dbReference type="PROSITE" id="PS50090"/>
    </source>
</evidence>
<feature type="compositionally biased region" description="Basic and acidic residues" evidence="1">
    <location>
        <begin position="352"/>
        <end position="376"/>
    </location>
</feature>